<dbReference type="EMBL" id="DF977470">
    <property type="protein sequence ID" value="GAW26244.1"/>
    <property type="molecule type" value="Genomic_DNA"/>
</dbReference>
<name>A0A1S8A821_ROSNE</name>
<organism evidence="1">
    <name type="scientific">Rosellinia necatrix</name>
    <name type="common">White root-rot fungus</name>
    <dbReference type="NCBI Taxonomy" id="77044"/>
    <lineage>
        <taxon>Eukaryota</taxon>
        <taxon>Fungi</taxon>
        <taxon>Dikarya</taxon>
        <taxon>Ascomycota</taxon>
        <taxon>Pezizomycotina</taxon>
        <taxon>Sordariomycetes</taxon>
        <taxon>Xylariomycetidae</taxon>
        <taxon>Xylariales</taxon>
        <taxon>Xylariaceae</taxon>
        <taxon>Rosellinia</taxon>
    </lineage>
</organism>
<evidence type="ECO:0000313" key="2">
    <source>
        <dbReference type="Proteomes" id="UP000054516"/>
    </source>
</evidence>
<protein>
    <submittedName>
        <fullName evidence="1">Uncharacterized protein</fullName>
    </submittedName>
</protein>
<gene>
    <name evidence="1" type="ORF">SAMD00023353_2500960</name>
</gene>
<dbReference type="Proteomes" id="UP000054516">
    <property type="component" value="Unassembled WGS sequence"/>
</dbReference>
<evidence type="ECO:0000313" key="1">
    <source>
        <dbReference type="EMBL" id="GAW26244.1"/>
    </source>
</evidence>
<reference evidence="1" key="1">
    <citation type="submission" date="2016-03" db="EMBL/GenBank/DDBJ databases">
        <title>Draft genome sequence of Rosellinia necatrix.</title>
        <authorList>
            <person name="Kanematsu S."/>
        </authorList>
    </citation>
    <scope>NUCLEOTIDE SEQUENCE [LARGE SCALE GENOMIC DNA]</scope>
    <source>
        <strain evidence="1">W97</strain>
    </source>
</reference>
<keyword evidence="2" id="KW-1185">Reference proteome</keyword>
<proteinExistence type="predicted"/>
<sequence length="64" mass="7073">MKRLPDERAGSRIACSALRSGSGHCHAGCTTAAHFSLFGGITEIFKYLNETWKVRRVQWFGAST</sequence>
<accession>A0A1S8A821</accession>
<dbReference type="AlphaFoldDB" id="A0A1S8A821"/>